<name>A0ABV1KDQ7_9PSEU</name>
<proteinExistence type="predicted"/>
<comment type="caution">
    <text evidence="1">The sequence shown here is derived from an EMBL/GenBank/DDBJ whole genome shotgun (WGS) entry which is preliminary data.</text>
</comment>
<dbReference type="EMBL" id="JBEDNQ010000008">
    <property type="protein sequence ID" value="MEQ3552599.1"/>
    <property type="molecule type" value="Genomic_DNA"/>
</dbReference>
<evidence type="ECO:0000313" key="2">
    <source>
        <dbReference type="Proteomes" id="UP001494902"/>
    </source>
</evidence>
<organism evidence="1 2">
    <name type="scientific">Pseudonocardia nematodicida</name>
    <dbReference type="NCBI Taxonomy" id="1206997"/>
    <lineage>
        <taxon>Bacteria</taxon>
        <taxon>Bacillati</taxon>
        <taxon>Actinomycetota</taxon>
        <taxon>Actinomycetes</taxon>
        <taxon>Pseudonocardiales</taxon>
        <taxon>Pseudonocardiaceae</taxon>
        <taxon>Pseudonocardia</taxon>
    </lineage>
</organism>
<dbReference type="Proteomes" id="UP001494902">
    <property type="component" value="Unassembled WGS sequence"/>
</dbReference>
<sequence length="198" mass="22166">MTTTAHSHPRYPAWGERMTDDTVSYWGSVASALSYYLDWEQELRLGKQARYIADVPAISHADVRVVVRHGGRCAPCVLLPDDVVRALNVAATQGWREIPDVAYGFGQYQPVWSPAYRGMLTVFEVMAQHRDPHPGGDRPPATFGQRTGRPTCAPCVFIGGYSTWDYDAQDWRDRASRDQSLFLHQFPALGDHGLSWAG</sequence>
<evidence type="ECO:0000313" key="1">
    <source>
        <dbReference type="EMBL" id="MEQ3552599.1"/>
    </source>
</evidence>
<accession>A0ABV1KDQ7</accession>
<protein>
    <submittedName>
        <fullName evidence="1">Uncharacterized protein</fullName>
    </submittedName>
</protein>
<gene>
    <name evidence="1" type="ORF">WIS52_19165</name>
</gene>
<reference evidence="1 2" key="1">
    <citation type="submission" date="2024-03" db="EMBL/GenBank/DDBJ databases">
        <title>Draft genome sequence of Pseudonocardia nematodicida JCM 31783.</title>
        <authorList>
            <person name="Butdee W."/>
            <person name="Duangmal K."/>
        </authorList>
    </citation>
    <scope>NUCLEOTIDE SEQUENCE [LARGE SCALE GENOMIC DNA]</scope>
    <source>
        <strain evidence="1 2">JCM 31783</strain>
    </source>
</reference>
<dbReference type="RefSeq" id="WP_349299674.1">
    <property type="nucleotide sequence ID" value="NZ_JBEDNQ010000008.1"/>
</dbReference>
<keyword evidence="2" id="KW-1185">Reference proteome</keyword>